<evidence type="ECO:0000313" key="3">
    <source>
        <dbReference type="Proteomes" id="UP000294558"/>
    </source>
</evidence>
<dbReference type="AlphaFoldDB" id="A0A4V3EJH5"/>
<reference evidence="2 3" key="1">
    <citation type="submission" date="2019-03" db="EMBL/GenBank/DDBJ databases">
        <title>Sequencing the genomes of 1000 actinobacteria strains.</title>
        <authorList>
            <person name="Klenk H.-P."/>
        </authorList>
    </citation>
    <scope>NUCLEOTIDE SEQUENCE [LARGE SCALE GENOMIC DNA]</scope>
    <source>
        <strain evidence="2 3">DSM 18936</strain>
    </source>
</reference>
<dbReference type="EMBL" id="SOAU01000001">
    <property type="protein sequence ID" value="TDT18448.1"/>
    <property type="molecule type" value="Genomic_DNA"/>
</dbReference>
<gene>
    <name evidence="2" type="ORF">BDK89_4068</name>
</gene>
<dbReference type="RefSeq" id="WP_166657722.1">
    <property type="nucleotide sequence ID" value="NZ_SOAU01000001.1"/>
</dbReference>
<evidence type="ECO:0000313" key="2">
    <source>
        <dbReference type="EMBL" id="TDT18448.1"/>
    </source>
</evidence>
<feature type="region of interest" description="Disordered" evidence="1">
    <location>
        <begin position="1"/>
        <end position="25"/>
    </location>
</feature>
<protein>
    <submittedName>
        <fullName evidence="2">Uncharacterized protein</fullName>
    </submittedName>
</protein>
<organism evidence="2 3">
    <name type="scientific">Ilumatobacter fluminis</name>
    <dbReference type="NCBI Taxonomy" id="467091"/>
    <lineage>
        <taxon>Bacteria</taxon>
        <taxon>Bacillati</taxon>
        <taxon>Actinomycetota</taxon>
        <taxon>Acidimicrobiia</taxon>
        <taxon>Acidimicrobiales</taxon>
        <taxon>Ilumatobacteraceae</taxon>
        <taxon>Ilumatobacter</taxon>
    </lineage>
</organism>
<evidence type="ECO:0000256" key="1">
    <source>
        <dbReference type="SAM" id="MobiDB-lite"/>
    </source>
</evidence>
<accession>A0A4V3EJH5</accession>
<sequence>MSILPSTDPVAAGRPDIGPDEVGAAAAAPTPAAPITLIGYPWVMVRRAATDRIAA</sequence>
<dbReference type="Proteomes" id="UP000294558">
    <property type="component" value="Unassembled WGS sequence"/>
</dbReference>
<comment type="caution">
    <text evidence="2">The sequence shown here is derived from an EMBL/GenBank/DDBJ whole genome shotgun (WGS) entry which is preliminary data.</text>
</comment>
<keyword evidence="3" id="KW-1185">Reference proteome</keyword>
<name>A0A4V3EJH5_9ACTN</name>
<proteinExistence type="predicted"/>